<feature type="chain" id="PRO_5041995161" description="SCAN domain-containing protein 3" evidence="1">
    <location>
        <begin position="23"/>
        <end position="426"/>
    </location>
</feature>
<evidence type="ECO:0008006" key="4">
    <source>
        <dbReference type="Google" id="ProtNLM"/>
    </source>
</evidence>
<dbReference type="PANTHER" id="PTHR45913">
    <property type="entry name" value="EPM2A-INTERACTING PROTEIN 1"/>
    <property type="match status" value="1"/>
</dbReference>
<evidence type="ECO:0000313" key="3">
    <source>
        <dbReference type="Proteomes" id="UP001283361"/>
    </source>
</evidence>
<proteinExistence type="predicted"/>
<keyword evidence="3" id="KW-1185">Reference proteome</keyword>
<accession>A0AAE1AMF6</accession>
<dbReference type="EMBL" id="JAWDGP010001626">
    <property type="protein sequence ID" value="KAK3789866.1"/>
    <property type="molecule type" value="Genomic_DNA"/>
</dbReference>
<evidence type="ECO:0000313" key="2">
    <source>
        <dbReference type="EMBL" id="KAK3789866.1"/>
    </source>
</evidence>
<feature type="signal peptide" evidence="1">
    <location>
        <begin position="1"/>
        <end position="22"/>
    </location>
</feature>
<keyword evidence="1" id="KW-0732">Signal</keyword>
<dbReference type="AlphaFoldDB" id="A0AAE1AMF6"/>
<gene>
    <name evidence="2" type="ORF">RRG08_060419</name>
</gene>
<protein>
    <recommendedName>
        <fullName evidence="4">SCAN domain-containing protein 3</fullName>
    </recommendedName>
</protein>
<dbReference type="Proteomes" id="UP001283361">
    <property type="component" value="Unassembled WGS sequence"/>
</dbReference>
<reference evidence="2" key="1">
    <citation type="journal article" date="2023" name="G3 (Bethesda)">
        <title>A reference genome for the long-term kleptoplast-retaining sea slug Elysia crispata morphotype clarki.</title>
        <authorList>
            <person name="Eastman K.E."/>
            <person name="Pendleton A.L."/>
            <person name="Shaikh M.A."/>
            <person name="Suttiyut T."/>
            <person name="Ogas R."/>
            <person name="Tomko P."/>
            <person name="Gavelis G."/>
            <person name="Widhalm J.R."/>
            <person name="Wisecaver J.H."/>
        </authorList>
    </citation>
    <scope>NUCLEOTIDE SEQUENCE</scope>
    <source>
        <strain evidence="2">ECLA1</strain>
    </source>
</reference>
<organism evidence="2 3">
    <name type="scientific">Elysia crispata</name>
    <name type="common">lettuce slug</name>
    <dbReference type="NCBI Taxonomy" id="231223"/>
    <lineage>
        <taxon>Eukaryota</taxon>
        <taxon>Metazoa</taxon>
        <taxon>Spiralia</taxon>
        <taxon>Lophotrochozoa</taxon>
        <taxon>Mollusca</taxon>
        <taxon>Gastropoda</taxon>
        <taxon>Heterobranchia</taxon>
        <taxon>Euthyneura</taxon>
        <taxon>Panpulmonata</taxon>
        <taxon>Sacoglossa</taxon>
        <taxon>Placobranchoidea</taxon>
        <taxon>Plakobranchidae</taxon>
        <taxon>Elysia</taxon>
    </lineage>
</organism>
<evidence type="ECO:0000256" key="1">
    <source>
        <dbReference type="SAM" id="SignalP"/>
    </source>
</evidence>
<comment type="caution">
    <text evidence="2">The sequence shown here is derived from an EMBL/GenBank/DDBJ whole genome shotgun (WGS) entry which is preliminary data.</text>
</comment>
<name>A0AAE1AMF6_9GAST</name>
<sequence>MFHIALLLLLAGPERLFRPVVATSLTSEENMEAGSITSEESIRVPRLKRAVTDKPEYVPQKVTKKDRDTIRTVLEVTATNFFDHDVYYRANGTDVIEIQKSTLLLRLLWILALVKLISLTNKGWQPNSKQNKKCRQYSVEYLKYGVVSAPQNQQQPMCLLCEKVFSNEAMKPSRLLEHLTKIHSDKVDKKIAYFQSLREKFQKRKTIGNMFASTSQQSTDGLRASYNISLLIARSGKPHAIGKELIQPAVREVLHTVVHKSPDQIMKAIPLSDNSVQRRVDEMAENIEETLCNILAATEFSLQIDESTLPGNESLLLAYVCFVKDEKLVQELLFARQLKTDTKGESVFNVVENFFKEKNIPLSNILACATDGVPSMIGHHRGFISFLKKAVPGVLTVHCVIHRQHLVAKNLSGRLYKSMNTVYSSK</sequence>
<dbReference type="PANTHER" id="PTHR45913:SF22">
    <property type="entry name" value="SCAN BOX DOMAIN-CONTAINING PROTEIN"/>
    <property type="match status" value="1"/>
</dbReference>